<dbReference type="Proteomes" id="UP001281614">
    <property type="component" value="Unassembled WGS sequence"/>
</dbReference>
<protein>
    <submittedName>
        <fullName evidence="2">Uncharacterized protein</fullName>
    </submittedName>
</protein>
<dbReference type="AlphaFoldDB" id="A0AAE0DFC8"/>
<organism evidence="2 3">
    <name type="scientific">Colletotrichum kahawae</name>
    <name type="common">Coffee berry disease fungus</name>
    <dbReference type="NCBI Taxonomy" id="34407"/>
    <lineage>
        <taxon>Eukaryota</taxon>
        <taxon>Fungi</taxon>
        <taxon>Dikarya</taxon>
        <taxon>Ascomycota</taxon>
        <taxon>Pezizomycotina</taxon>
        <taxon>Sordariomycetes</taxon>
        <taxon>Hypocreomycetidae</taxon>
        <taxon>Glomerellales</taxon>
        <taxon>Glomerellaceae</taxon>
        <taxon>Colletotrichum</taxon>
        <taxon>Colletotrichum gloeosporioides species complex</taxon>
    </lineage>
</organism>
<comment type="caution">
    <text evidence="2">The sequence shown here is derived from an EMBL/GenBank/DDBJ whole genome shotgun (WGS) entry which is preliminary data.</text>
</comment>
<dbReference type="EMBL" id="VYYT01000024">
    <property type="protein sequence ID" value="KAK2776844.1"/>
    <property type="molecule type" value="Genomic_DNA"/>
</dbReference>
<proteinExistence type="predicted"/>
<sequence length="137" mass="15562">MIGLETHALRASAWSVVWGTKVPSTSGLRSGEVEGRKVQGRSKHQQHQQHQTRDTEQEQEHDRENLQSIHLPFHSRLTIGPLNTRARLRPVRSHWSAHDVAPKPSPLPACSALLDHLVDHNRQTILVRRRRHSPSSA</sequence>
<gene>
    <name evidence="2" type="ORF">CKAH01_03336</name>
</gene>
<feature type="compositionally biased region" description="Basic and acidic residues" evidence="1">
    <location>
        <begin position="51"/>
        <end position="65"/>
    </location>
</feature>
<evidence type="ECO:0000313" key="3">
    <source>
        <dbReference type="Proteomes" id="UP001281614"/>
    </source>
</evidence>
<feature type="region of interest" description="Disordered" evidence="1">
    <location>
        <begin position="25"/>
        <end position="72"/>
    </location>
</feature>
<reference evidence="2" key="1">
    <citation type="submission" date="2023-02" db="EMBL/GenBank/DDBJ databases">
        <title>Colletotrichum kahawae CIFC_Que2 genome sequencing and assembly.</title>
        <authorList>
            <person name="Baroncelli R."/>
        </authorList>
    </citation>
    <scope>NUCLEOTIDE SEQUENCE</scope>
    <source>
        <strain evidence="2">CIFC_Que2</strain>
    </source>
</reference>
<keyword evidence="3" id="KW-1185">Reference proteome</keyword>
<name>A0AAE0DFC8_COLKA</name>
<feature type="compositionally biased region" description="Basic residues" evidence="1">
    <location>
        <begin position="38"/>
        <end position="47"/>
    </location>
</feature>
<accession>A0AAE0DFC8</accession>
<evidence type="ECO:0000256" key="1">
    <source>
        <dbReference type="SAM" id="MobiDB-lite"/>
    </source>
</evidence>
<evidence type="ECO:0000313" key="2">
    <source>
        <dbReference type="EMBL" id="KAK2776844.1"/>
    </source>
</evidence>